<name>A0A1T4VPT2_9GAMM</name>
<protein>
    <submittedName>
        <fullName evidence="4">D-serine deaminase, pyridoxal phosphate-dependent</fullName>
    </submittedName>
</protein>
<dbReference type="AlphaFoldDB" id="A0A1T4VPT2"/>
<dbReference type="RefSeq" id="WP_078754288.1">
    <property type="nucleotide sequence ID" value="NZ_FUXU01000090.1"/>
</dbReference>
<dbReference type="SMART" id="SM01119">
    <property type="entry name" value="D-ser_dehydrat"/>
    <property type="match status" value="1"/>
</dbReference>
<comment type="similarity">
    <text evidence="1">Belongs to the DSD1 family.</text>
</comment>
<dbReference type="PANTHER" id="PTHR28004">
    <property type="entry name" value="ZGC:162816-RELATED"/>
    <property type="match status" value="1"/>
</dbReference>
<gene>
    <name evidence="4" type="ORF">SAMN02745132_04173</name>
</gene>
<evidence type="ECO:0000313" key="5">
    <source>
        <dbReference type="Proteomes" id="UP000190162"/>
    </source>
</evidence>
<evidence type="ECO:0000256" key="2">
    <source>
        <dbReference type="ARBA" id="ARBA00023239"/>
    </source>
</evidence>
<dbReference type="InterPro" id="IPR042208">
    <property type="entry name" value="D-ser_dehydrat-like_sf"/>
</dbReference>
<dbReference type="InterPro" id="IPR001608">
    <property type="entry name" value="Ala_racemase_N"/>
</dbReference>
<dbReference type="CDD" id="cd06818">
    <property type="entry name" value="PLPDE_III_cryptic_DSD"/>
    <property type="match status" value="1"/>
</dbReference>
<dbReference type="Gene3D" id="2.40.37.20">
    <property type="entry name" value="D-serine dehydratase-like domain"/>
    <property type="match status" value="1"/>
</dbReference>
<dbReference type="Pfam" id="PF01168">
    <property type="entry name" value="Ala_racemase_N"/>
    <property type="match status" value="1"/>
</dbReference>
<dbReference type="PANTHER" id="PTHR28004:SF8">
    <property type="entry name" value="D-SERINE DEAMINASE"/>
    <property type="match status" value="1"/>
</dbReference>
<accession>A0A1T4VPT2</accession>
<dbReference type="OrthoDB" id="9811417at2"/>
<dbReference type="InterPro" id="IPR051466">
    <property type="entry name" value="D-amino_acid_metab_enzyme"/>
</dbReference>
<dbReference type="SUPFAM" id="SSF51419">
    <property type="entry name" value="PLP-binding barrel"/>
    <property type="match status" value="1"/>
</dbReference>
<dbReference type="Proteomes" id="UP000190162">
    <property type="component" value="Unassembled WGS sequence"/>
</dbReference>
<organism evidence="4 5">
    <name type="scientific">Enterovibrio nigricans DSM 22720</name>
    <dbReference type="NCBI Taxonomy" id="1121868"/>
    <lineage>
        <taxon>Bacteria</taxon>
        <taxon>Pseudomonadati</taxon>
        <taxon>Pseudomonadota</taxon>
        <taxon>Gammaproteobacteria</taxon>
        <taxon>Vibrionales</taxon>
        <taxon>Vibrionaceae</taxon>
        <taxon>Enterovibrio</taxon>
    </lineage>
</organism>
<keyword evidence="5" id="KW-1185">Reference proteome</keyword>
<keyword evidence="2" id="KW-0456">Lyase</keyword>
<dbReference type="Pfam" id="PF14031">
    <property type="entry name" value="D-ser_dehydrat"/>
    <property type="match status" value="1"/>
</dbReference>
<dbReference type="GO" id="GO:0016829">
    <property type="term" value="F:lyase activity"/>
    <property type="evidence" value="ECO:0007669"/>
    <property type="project" value="UniProtKB-KW"/>
</dbReference>
<dbReference type="Gene3D" id="3.20.20.10">
    <property type="entry name" value="Alanine racemase"/>
    <property type="match status" value="1"/>
</dbReference>
<reference evidence="5" key="1">
    <citation type="submission" date="2017-02" db="EMBL/GenBank/DDBJ databases">
        <authorList>
            <person name="Varghese N."/>
            <person name="Submissions S."/>
        </authorList>
    </citation>
    <scope>NUCLEOTIDE SEQUENCE [LARGE SCALE GENOMIC DNA]</scope>
    <source>
        <strain evidence="5">DSM 22720</strain>
    </source>
</reference>
<dbReference type="EMBL" id="FUXU01000090">
    <property type="protein sequence ID" value="SKA66984.1"/>
    <property type="molecule type" value="Genomic_DNA"/>
</dbReference>
<evidence type="ECO:0000256" key="1">
    <source>
        <dbReference type="ARBA" id="ARBA00005323"/>
    </source>
</evidence>
<evidence type="ECO:0000313" key="4">
    <source>
        <dbReference type="EMBL" id="SKA66984.1"/>
    </source>
</evidence>
<dbReference type="InterPro" id="IPR029066">
    <property type="entry name" value="PLP-binding_barrel"/>
</dbReference>
<dbReference type="InterPro" id="IPR026956">
    <property type="entry name" value="D-ser_dehydrat-like_dom"/>
</dbReference>
<feature type="domain" description="D-serine dehydratase-like" evidence="3">
    <location>
        <begin position="315"/>
        <end position="411"/>
    </location>
</feature>
<proteinExistence type="inferred from homology"/>
<sequence length="424" mass="46633">MGEGKLQAENRYQIWVDGDWPVGTKGVWITPKDDGRYHLKHEDISLPAAVIYEKALDNNAGWMQRFATVYNVELCPHGKTSMTPALFQKQLEEGAWGITIATPPQADVAAQAGAENIIMANQLVGRANMAAVSHLMSRLPVNFYCSVDNHLNVKQLSDFFAPLGQKVNVLIELGIDGGRCGVRDLSDAQALAAYIRGLPGIALAGVEVYEGVIHGEDAEQQVKAFIHQSAEFCRLLKDIDLIESQHPVLTGAGSAWYDVVSDIFQQYDDLLTIIRPGCYLTHDTGIYQTAQKKVMLRAQDGKKVATNLGGDLKNALEVWAYVVSLPEAGKAVVGLGKRDAAYDAGLPVVERGFRDGEPINIKGLEATAIMDQHLFVNVPDDVTLYVGDILAFSTSHPCLTFDKWRYIALADEEFIVEKWMPTQF</sequence>
<evidence type="ECO:0000259" key="3">
    <source>
        <dbReference type="SMART" id="SM01119"/>
    </source>
</evidence>